<name>A0A1G2G7E6_9BACT</name>
<dbReference type="InterPro" id="IPR036569">
    <property type="entry name" value="RpiB_LacA_LacB_sf"/>
</dbReference>
<comment type="similarity">
    <text evidence="1">Belongs to the LacAB/RpiB family.</text>
</comment>
<organism evidence="3 4">
    <name type="scientific">Candidatus Ryanbacteria bacterium RIFCSPHIGHO2_01_FULL_48_27</name>
    <dbReference type="NCBI Taxonomy" id="1802115"/>
    <lineage>
        <taxon>Bacteria</taxon>
        <taxon>Candidatus Ryaniibacteriota</taxon>
    </lineage>
</organism>
<keyword evidence="3" id="KW-0413">Isomerase</keyword>
<evidence type="ECO:0000313" key="4">
    <source>
        <dbReference type="Proteomes" id="UP000177785"/>
    </source>
</evidence>
<feature type="binding site" evidence="2">
    <location>
        <begin position="68"/>
        <end position="72"/>
    </location>
    <ligand>
        <name>D-ribulose 5-phosphate</name>
        <dbReference type="ChEBI" id="CHEBI:58121"/>
    </ligand>
</feature>
<feature type="binding site" evidence="2">
    <location>
        <position position="137"/>
    </location>
    <ligand>
        <name>D-ribulose 5-phosphate</name>
        <dbReference type="ChEBI" id="CHEBI:58121"/>
    </ligand>
</feature>
<dbReference type="SUPFAM" id="SSF89623">
    <property type="entry name" value="Ribose/Galactose isomerase RpiB/AlsB"/>
    <property type="match status" value="1"/>
</dbReference>
<dbReference type="Gene3D" id="3.40.1400.10">
    <property type="entry name" value="Sugar-phosphate isomerase, RpiB/LacA/LacB"/>
    <property type="match status" value="1"/>
</dbReference>
<dbReference type="Proteomes" id="UP000177785">
    <property type="component" value="Unassembled WGS sequence"/>
</dbReference>
<dbReference type="InterPro" id="IPR003500">
    <property type="entry name" value="RpiB_LacA_LacB"/>
</dbReference>
<dbReference type="GO" id="GO:0004751">
    <property type="term" value="F:ribose-5-phosphate isomerase activity"/>
    <property type="evidence" value="ECO:0007669"/>
    <property type="project" value="TreeGrafter"/>
</dbReference>
<evidence type="ECO:0000256" key="1">
    <source>
        <dbReference type="ARBA" id="ARBA00008754"/>
    </source>
</evidence>
<dbReference type="GO" id="GO:0019316">
    <property type="term" value="P:D-allose catabolic process"/>
    <property type="evidence" value="ECO:0007669"/>
    <property type="project" value="TreeGrafter"/>
</dbReference>
<dbReference type="PANTHER" id="PTHR30345">
    <property type="entry name" value="RIBOSE-5-PHOSPHATE ISOMERASE B"/>
    <property type="match status" value="1"/>
</dbReference>
<feature type="binding site" evidence="2">
    <location>
        <position position="113"/>
    </location>
    <ligand>
        <name>D-ribulose 5-phosphate</name>
        <dbReference type="ChEBI" id="CHEBI:58121"/>
    </ligand>
</feature>
<gene>
    <name evidence="3" type="ORF">A2756_02905</name>
</gene>
<dbReference type="Pfam" id="PF02502">
    <property type="entry name" value="LacAB_rpiB"/>
    <property type="match status" value="1"/>
</dbReference>
<sequence length="148" mass="17128">MVVYLASDHAGFHLKEELKTYLESLRYAVEDYGNIRYEPEDDYPDFVRPLAEKISEDHEQNRGIIIGGSGEGEAIVANRIAGVRAVVWYGKNEKIIQLSREHNDANILSIGARFVEPEEAKRAVKLWLETPFSREFRHERRIDKIDKN</sequence>
<feature type="binding site" evidence="2">
    <location>
        <begin position="8"/>
        <end position="9"/>
    </location>
    <ligand>
        <name>D-ribulose 5-phosphate</name>
        <dbReference type="ChEBI" id="CHEBI:58121"/>
    </ligand>
</feature>
<evidence type="ECO:0000256" key="2">
    <source>
        <dbReference type="PIRSR" id="PIRSR005384-2"/>
    </source>
</evidence>
<protein>
    <submittedName>
        <fullName evidence="3">Ribose-5-phosphate isomerase</fullName>
    </submittedName>
</protein>
<proteinExistence type="inferred from homology"/>
<feature type="binding site" evidence="2">
    <location>
        <position position="103"/>
    </location>
    <ligand>
        <name>D-ribulose 5-phosphate</name>
        <dbReference type="ChEBI" id="CHEBI:58121"/>
    </ligand>
</feature>
<dbReference type="PANTHER" id="PTHR30345:SF0">
    <property type="entry name" value="DNA DAMAGE-REPAIR_TOLERATION PROTEIN DRT102"/>
    <property type="match status" value="1"/>
</dbReference>
<accession>A0A1G2G7E6</accession>
<comment type="caution">
    <text evidence="3">The sequence shown here is derived from an EMBL/GenBank/DDBJ whole genome shotgun (WGS) entry which is preliminary data.</text>
</comment>
<reference evidence="3 4" key="1">
    <citation type="journal article" date="2016" name="Nat. Commun.">
        <title>Thousands of microbial genomes shed light on interconnected biogeochemical processes in an aquifer system.</title>
        <authorList>
            <person name="Anantharaman K."/>
            <person name="Brown C.T."/>
            <person name="Hug L.A."/>
            <person name="Sharon I."/>
            <person name="Castelle C.J."/>
            <person name="Probst A.J."/>
            <person name="Thomas B.C."/>
            <person name="Singh A."/>
            <person name="Wilkins M.J."/>
            <person name="Karaoz U."/>
            <person name="Brodie E.L."/>
            <person name="Williams K.H."/>
            <person name="Hubbard S.S."/>
            <person name="Banfield J.F."/>
        </authorList>
    </citation>
    <scope>NUCLEOTIDE SEQUENCE [LARGE SCALE GENOMIC DNA]</scope>
</reference>
<dbReference type="PIRSF" id="PIRSF005384">
    <property type="entry name" value="RpiB_LacA_B"/>
    <property type="match status" value="1"/>
</dbReference>
<feature type="binding site" evidence="2">
    <location>
        <position position="141"/>
    </location>
    <ligand>
        <name>D-ribulose 5-phosphate</name>
        <dbReference type="ChEBI" id="CHEBI:58121"/>
    </ligand>
</feature>
<dbReference type="EMBL" id="MHNL01000005">
    <property type="protein sequence ID" value="OGZ45831.1"/>
    <property type="molecule type" value="Genomic_DNA"/>
</dbReference>
<dbReference type="NCBIfam" id="TIGR00689">
    <property type="entry name" value="rpiB_lacA_lacB"/>
    <property type="match status" value="1"/>
</dbReference>
<dbReference type="AlphaFoldDB" id="A0A1G2G7E6"/>
<dbReference type="GO" id="GO:0009052">
    <property type="term" value="P:pentose-phosphate shunt, non-oxidative branch"/>
    <property type="evidence" value="ECO:0007669"/>
    <property type="project" value="TreeGrafter"/>
</dbReference>
<evidence type="ECO:0000313" key="3">
    <source>
        <dbReference type="EMBL" id="OGZ45831.1"/>
    </source>
</evidence>
<dbReference type="NCBIfam" id="NF004051">
    <property type="entry name" value="PRK05571.1"/>
    <property type="match status" value="1"/>
</dbReference>
<dbReference type="STRING" id="1802115.A2756_02905"/>